<protein>
    <submittedName>
        <fullName evidence="1">Uncharacterized protein</fullName>
    </submittedName>
</protein>
<keyword evidence="2" id="KW-1185">Reference proteome</keyword>
<name>A0ABD2Q9T3_9PLAT</name>
<dbReference type="EMBL" id="JBJKFK010000626">
    <property type="protein sequence ID" value="KAL3315987.1"/>
    <property type="molecule type" value="Genomic_DNA"/>
</dbReference>
<sequence length="262" mass="29013">MKKLIVHKILYWSLGKCIKEKEGTLLTEAEIKNLLKPLYVKVGHGSDECSSKEVQVEEMELRTQSSTQTLTQLSMGRIKDTCDSSDTISDLLETIEMPRKAERKFELLLNNQRSRSSGVESTRRPLRLPACLLANEQSLQDSLFSSSTEASTSFLFGDDLHMTEPQSCSLRHVPPLEHLDQTEDELSSTLHVCASLATDEIPVSEGVQCDRSESIAADTRSSASIIPYLPDLSALPLISDLATPRGEDSLYESFDGGDSARF</sequence>
<reference evidence="1 2" key="1">
    <citation type="submission" date="2024-11" db="EMBL/GenBank/DDBJ databases">
        <title>Adaptive evolution of stress response genes in parasites aligns with host niche diversity.</title>
        <authorList>
            <person name="Hahn C."/>
            <person name="Resl P."/>
        </authorList>
    </citation>
    <scope>NUCLEOTIDE SEQUENCE [LARGE SCALE GENOMIC DNA]</scope>
    <source>
        <strain evidence="1">EGGRZ-B1_66</strain>
        <tissue evidence="1">Body</tissue>
    </source>
</reference>
<gene>
    <name evidence="1" type="ORF">Ciccas_005374</name>
</gene>
<organism evidence="1 2">
    <name type="scientific">Cichlidogyrus casuarinus</name>
    <dbReference type="NCBI Taxonomy" id="1844966"/>
    <lineage>
        <taxon>Eukaryota</taxon>
        <taxon>Metazoa</taxon>
        <taxon>Spiralia</taxon>
        <taxon>Lophotrochozoa</taxon>
        <taxon>Platyhelminthes</taxon>
        <taxon>Monogenea</taxon>
        <taxon>Monopisthocotylea</taxon>
        <taxon>Dactylogyridea</taxon>
        <taxon>Ancyrocephalidae</taxon>
        <taxon>Cichlidogyrus</taxon>
    </lineage>
</organism>
<dbReference type="Proteomes" id="UP001626550">
    <property type="component" value="Unassembled WGS sequence"/>
</dbReference>
<evidence type="ECO:0000313" key="2">
    <source>
        <dbReference type="Proteomes" id="UP001626550"/>
    </source>
</evidence>
<comment type="caution">
    <text evidence="1">The sequence shown here is derived from an EMBL/GenBank/DDBJ whole genome shotgun (WGS) entry which is preliminary data.</text>
</comment>
<proteinExistence type="predicted"/>
<dbReference type="AlphaFoldDB" id="A0ABD2Q9T3"/>
<accession>A0ABD2Q9T3</accession>
<evidence type="ECO:0000313" key="1">
    <source>
        <dbReference type="EMBL" id="KAL3315987.1"/>
    </source>
</evidence>